<sequence length="213" mass="24158">MMRLLSIGIDCVSAAIFVIPALAILQCTIYRKWEFKPFCVKLIFAFYAIALFSVVGVPAVGTFQMDFGLNLIPFADIVNSPFAYMKNTILNIILFIPMGFFVPVVWKNFRSFKTMFFMGLAVSLGIELLQIFTFRLTDIDDLITNTAGTVIGYEISRKFSFPFSLKSVDSKESLVRYEPVLILAVMLLISIFLKPMVSDGIWNIVLSGPWWER</sequence>
<gene>
    <name evidence="3" type="ORF">DWY96_04255</name>
</gene>
<feature type="transmembrane region" description="Helical" evidence="1">
    <location>
        <begin position="114"/>
        <end position="132"/>
    </location>
</feature>
<protein>
    <submittedName>
        <fullName evidence="3">VanZ family protein</fullName>
    </submittedName>
</protein>
<dbReference type="InterPro" id="IPR053150">
    <property type="entry name" value="Teicoplanin_resist-assoc"/>
</dbReference>
<feature type="transmembrane region" description="Helical" evidence="1">
    <location>
        <begin position="83"/>
        <end position="102"/>
    </location>
</feature>
<evidence type="ECO:0000313" key="4">
    <source>
        <dbReference type="Proteomes" id="UP000283738"/>
    </source>
</evidence>
<dbReference type="Pfam" id="PF04892">
    <property type="entry name" value="VanZ"/>
    <property type="match status" value="1"/>
</dbReference>
<dbReference type="PANTHER" id="PTHR36834">
    <property type="entry name" value="MEMBRANE PROTEIN-RELATED"/>
    <property type="match status" value="1"/>
</dbReference>
<reference evidence="3 4" key="1">
    <citation type="submission" date="2018-08" db="EMBL/GenBank/DDBJ databases">
        <title>A genome reference for cultivated species of the human gut microbiota.</title>
        <authorList>
            <person name="Zou Y."/>
            <person name="Xue W."/>
            <person name="Luo G."/>
        </authorList>
    </citation>
    <scope>NUCLEOTIDE SEQUENCE [LARGE SCALE GENOMIC DNA]</scope>
    <source>
        <strain evidence="3 4">AF28-15</strain>
    </source>
</reference>
<comment type="caution">
    <text evidence="3">The sequence shown here is derived from an EMBL/GenBank/DDBJ whole genome shotgun (WGS) entry which is preliminary data.</text>
</comment>
<organism evidence="3 4">
    <name type="scientific">Roseburia inulinivorans</name>
    <dbReference type="NCBI Taxonomy" id="360807"/>
    <lineage>
        <taxon>Bacteria</taxon>
        <taxon>Bacillati</taxon>
        <taxon>Bacillota</taxon>
        <taxon>Clostridia</taxon>
        <taxon>Lachnospirales</taxon>
        <taxon>Lachnospiraceae</taxon>
        <taxon>Roseburia</taxon>
    </lineage>
</organism>
<dbReference type="AlphaFoldDB" id="A0A3R5YXT4"/>
<dbReference type="EMBL" id="QRTF01000006">
    <property type="protein sequence ID" value="RGQ52640.1"/>
    <property type="molecule type" value="Genomic_DNA"/>
</dbReference>
<keyword evidence="1" id="KW-0472">Membrane</keyword>
<evidence type="ECO:0000259" key="2">
    <source>
        <dbReference type="Pfam" id="PF04892"/>
    </source>
</evidence>
<feature type="transmembrane region" description="Helical" evidence="1">
    <location>
        <begin position="42"/>
        <end position="63"/>
    </location>
</feature>
<feature type="transmembrane region" description="Helical" evidence="1">
    <location>
        <begin position="6"/>
        <end position="30"/>
    </location>
</feature>
<proteinExistence type="predicted"/>
<dbReference type="PANTHER" id="PTHR36834:SF2">
    <property type="entry name" value="MEMBRANE PROTEIN"/>
    <property type="match status" value="1"/>
</dbReference>
<name>A0A3R5YXT4_9FIRM</name>
<keyword evidence="1" id="KW-0812">Transmembrane</keyword>
<feature type="transmembrane region" description="Helical" evidence="1">
    <location>
        <begin position="174"/>
        <end position="193"/>
    </location>
</feature>
<dbReference type="InterPro" id="IPR006976">
    <property type="entry name" value="VanZ-like"/>
</dbReference>
<evidence type="ECO:0000313" key="3">
    <source>
        <dbReference type="EMBL" id="RGQ52640.1"/>
    </source>
</evidence>
<keyword evidence="1" id="KW-1133">Transmembrane helix</keyword>
<dbReference type="RefSeq" id="WP_118109089.1">
    <property type="nucleotide sequence ID" value="NZ_QRTF01000006.1"/>
</dbReference>
<dbReference type="Proteomes" id="UP000283738">
    <property type="component" value="Unassembled WGS sequence"/>
</dbReference>
<evidence type="ECO:0000256" key="1">
    <source>
        <dbReference type="SAM" id="Phobius"/>
    </source>
</evidence>
<accession>A0A3R5YXT4</accession>
<feature type="domain" description="VanZ-like" evidence="2">
    <location>
        <begin position="44"/>
        <end position="155"/>
    </location>
</feature>